<name>A0AB72X820_9RALS</name>
<dbReference type="Pfam" id="PF03412">
    <property type="entry name" value="Peptidase_C39"/>
    <property type="match status" value="1"/>
</dbReference>
<dbReference type="Gene3D" id="2.60.120.260">
    <property type="entry name" value="Galactose-binding domain-like"/>
    <property type="match status" value="1"/>
</dbReference>
<dbReference type="Gene3D" id="2.180.10.10">
    <property type="entry name" value="RHS repeat-associated core"/>
    <property type="match status" value="2"/>
</dbReference>
<dbReference type="Gene3D" id="3.90.930.1">
    <property type="match status" value="1"/>
</dbReference>
<evidence type="ECO:0000256" key="2">
    <source>
        <dbReference type="SAM" id="MobiDB-lite"/>
    </source>
</evidence>
<comment type="caution">
    <text evidence="5">The sequence shown here is derived from an EMBL/GenBank/DDBJ whole genome shotgun (WGS) entry which is preliminary data.</text>
</comment>
<reference evidence="5 6" key="1">
    <citation type="submission" date="2023-07" db="EMBL/GenBank/DDBJ databases">
        <authorList>
            <person name="Peeters C."/>
        </authorList>
    </citation>
    <scope>NUCLEOTIDE SEQUENCE [LARGE SCALE GENOMIC DNA]</scope>
    <source>
        <strain evidence="5 6">R-16034</strain>
    </source>
</reference>
<dbReference type="GO" id="GO:0006508">
    <property type="term" value="P:proteolysis"/>
    <property type="evidence" value="ECO:0007669"/>
    <property type="project" value="InterPro"/>
</dbReference>
<dbReference type="Gene3D" id="3.90.70.10">
    <property type="entry name" value="Cysteine proteinases"/>
    <property type="match status" value="1"/>
</dbReference>
<dbReference type="CDD" id="cd02259">
    <property type="entry name" value="Peptidase_C39_like"/>
    <property type="match status" value="1"/>
</dbReference>
<dbReference type="PANTHER" id="PTHR32305:SF15">
    <property type="entry name" value="PROTEIN RHSA-RELATED"/>
    <property type="match status" value="1"/>
</dbReference>
<dbReference type="GO" id="GO:0008233">
    <property type="term" value="F:peptidase activity"/>
    <property type="evidence" value="ECO:0007669"/>
    <property type="project" value="InterPro"/>
</dbReference>
<dbReference type="Gene3D" id="1.25.40.10">
    <property type="entry name" value="Tetratricopeptide repeat domain"/>
    <property type="match status" value="1"/>
</dbReference>
<dbReference type="PROSITE" id="PS50022">
    <property type="entry name" value="FA58C_3"/>
    <property type="match status" value="1"/>
</dbReference>
<dbReference type="InterPro" id="IPR031325">
    <property type="entry name" value="RHS_repeat"/>
</dbReference>
<dbReference type="Proteomes" id="UP001189225">
    <property type="component" value="Unassembled WGS sequence"/>
</dbReference>
<organism evidence="5 6">
    <name type="scientific">Ralstonia edaphi</name>
    <dbReference type="NCBI Taxonomy" id="3058599"/>
    <lineage>
        <taxon>Bacteria</taxon>
        <taxon>Pseudomonadati</taxon>
        <taxon>Pseudomonadota</taxon>
        <taxon>Betaproteobacteria</taxon>
        <taxon>Burkholderiales</taxon>
        <taxon>Burkholderiaceae</taxon>
        <taxon>Ralstonia</taxon>
    </lineage>
</organism>
<dbReference type="GO" id="GO:0005524">
    <property type="term" value="F:ATP binding"/>
    <property type="evidence" value="ECO:0007669"/>
    <property type="project" value="InterPro"/>
</dbReference>
<dbReference type="SUPFAM" id="SSF49785">
    <property type="entry name" value="Galactose-binding domain-like"/>
    <property type="match status" value="1"/>
</dbReference>
<feature type="domain" description="F5/8 type C" evidence="4">
    <location>
        <begin position="1097"/>
        <end position="1239"/>
    </location>
</feature>
<dbReference type="InterPro" id="IPR008979">
    <property type="entry name" value="Galactose-bd-like_sf"/>
</dbReference>
<dbReference type="Pfam" id="PF25023">
    <property type="entry name" value="TEN_YD-shell"/>
    <property type="match status" value="1"/>
</dbReference>
<gene>
    <name evidence="5" type="ORF">R16034_04874</name>
</gene>
<dbReference type="InterPro" id="IPR005074">
    <property type="entry name" value="Peptidase_C39"/>
</dbReference>
<protein>
    <recommendedName>
        <fullName evidence="4">F5/8 type C domain-containing protein</fullName>
    </recommendedName>
</protein>
<evidence type="ECO:0000259" key="4">
    <source>
        <dbReference type="PROSITE" id="PS50022"/>
    </source>
</evidence>
<dbReference type="InterPro" id="IPR056823">
    <property type="entry name" value="TEN-like_YD-shell"/>
</dbReference>
<dbReference type="Pfam" id="PF05593">
    <property type="entry name" value="RHS_repeat"/>
    <property type="match status" value="3"/>
</dbReference>
<dbReference type="RefSeq" id="WP_430708843.1">
    <property type="nucleotide sequence ID" value="NZ_CATWHI010000011.1"/>
</dbReference>
<dbReference type="InterPro" id="IPR006530">
    <property type="entry name" value="YD"/>
</dbReference>
<sequence length="1239" mass="136005">MSHKNLTRTLSKQLAARAAAFTLLLSSFGFGLPAAVAMPTDPNTAALEARLREGRFFEEPLVTTGPSSIEEQQALWVAIQQYRDGGAAEFFGPLQAFLDQHPDSPWNLALRTNMGLTYYRLGYFSRAIDAWEAAWRDDRAQAQPDTKRLADRAFGELIRMHARIGHAERVNALLKEVEGRPLQGAATEAVAGAREGLWLMRNQPGTAYLCGPMAIRSILQFQGADVSRLAKIEAVRSSPHGVTLDTVGKLAKQLKLPYAIAKRSPGTPIPLPAVVHWKINHYAAIVGEQNGRYHVKDATFGNDLWISKDALESETSNYFLIPKQAAKQPGWTIVAQAEARKVFGMGNTTSVDDARTRPDDAKACDCKDSATPDTDTGAGDDAAAASGIGLGMPRYNVHGMVVSLNLVDTPVSYRPPKGPAINFTLTYNQREAYQPANFSYFNFGQKWTSNWLSYIQDDPTSPGTNVRRIVGGGGSVWESGSYNASTGAFGADSKDISVLVRASDTSYERRMRDGSKEIYGQSDGATAYPRRVFLTQIVDAQGNAVTLGYDNQLRLTSITDALGRQSILSYGNASNPLLVTRITDPFGRTAQIGYDASGRLSDITDAIGMKSSFSYDAGTFINAMTTPYGTTQFAYGENGVQRWINITDPLGQTERVEYRHAAPGLFYTEGEGVPSGMNTMNEWINYRNTFYWNAKAYAESAGDYTKARITHWLHVQNNLNVTGGGIESTKEPGETRIWYAYAGQTIAPTVAGPTEQPVSKGRLLENHSTELTTFTYNPQGNVTSTVDPLGVSMQYVYADNGIDLLTATRTDSSATKLVAQYTYNNQHQPLTYQDAAAKVTTYTYNAAGQKTSETNPLGNTRRWEYDNNGFLQRIVNAAGKTETSYTYDAVGRVASETDGEGFKRQYQYDALNRLTQIQYPDGSTRVFTWDKLDISSVTDQLGRTTTYTHDSARNLIQTVDPLGHVTQYDYYRNGKVKTVRDPNGAVTAWTYTPSGRLAGQSVMSANGTVQATSYLYDIAGRLSRITQPDGSYMVPQYDRAGRLIGSADTKGKNIAYTLDAMGNRTQEQVWGPSGNITRLINRVFDSMNRPLQVSTAGFASSSGGSDGPLVQLKPVGARASASYDATTTPDKAIDGDPNTRWTSPSWPPQWIEIDLGFEVSLRAIRMMNYQYPAGEDTNVITAGVSPNPTEVLKTITMAPADKEWINVQLDKPSAPVRYVRITGTVNPGWPTWYELEFYR</sequence>
<evidence type="ECO:0000256" key="1">
    <source>
        <dbReference type="ARBA" id="ARBA00022737"/>
    </source>
</evidence>
<feature type="chain" id="PRO_5044504179" description="F5/8 type C domain-containing protein" evidence="3">
    <location>
        <begin position="32"/>
        <end position="1239"/>
    </location>
</feature>
<keyword evidence="3" id="KW-0732">Signal</keyword>
<dbReference type="InterPro" id="IPR011990">
    <property type="entry name" value="TPR-like_helical_dom_sf"/>
</dbReference>
<dbReference type="InterPro" id="IPR000421">
    <property type="entry name" value="FA58C"/>
</dbReference>
<dbReference type="PANTHER" id="PTHR32305">
    <property type="match status" value="1"/>
</dbReference>
<keyword evidence="1" id="KW-0677">Repeat</keyword>
<feature type="region of interest" description="Disordered" evidence="2">
    <location>
        <begin position="1120"/>
        <end position="1141"/>
    </location>
</feature>
<dbReference type="InterPro" id="IPR050708">
    <property type="entry name" value="T6SS_VgrG/RHS"/>
</dbReference>
<dbReference type="GO" id="GO:0016020">
    <property type="term" value="C:membrane"/>
    <property type="evidence" value="ECO:0007669"/>
    <property type="project" value="InterPro"/>
</dbReference>
<accession>A0AB72X820</accession>
<dbReference type="AlphaFoldDB" id="A0AB72X820"/>
<dbReference type="NCBIfam" id="TIGR01643">
    <property type="entry name" value="YD_repeat_2x"/>
    <property type="match status" value="6"/>
</dbReference>
<evidence type="ECO:0000313" key="6">
    <source>
        <dbReference type="Proteomes" id="UP001189225"/>
    </source>
</evidence>
<proteinExistence type="predicted"/>
<keyword evidence="6" id="KW-1185">Reference proteome</keyword>
<evidence type="ECO:0000256" key="3">
    <source>
        <dbReference type="SAM" id="SignalP"/>
    </source>
</evidence>
<dbReference type="EMBL" id="CATWHI010000011">
    <property type="protein sequence ID" value="CAJ0744847.1"/>
    <property type="molecule type" value="Genomic_DNA"/>
</dbReference>
<evidence type="ECO:0000313" key="5">
    <source>
        <dbReference type="EMBL" id="CAJ0744847.1"/>
    </source>
</evidence>
<feature type="signal peptide" evidence="3">
    <location>
        <begin position="1"/>
        <end position="31"/>
    </location>
</feature>
<dbReference type="Pfam" id="PF00754">
    <property type="entry name" value="F5_F8_type_C"/>
    <property type="match status" value="1"/>
</dbReference>